<dbReference type="SUPFAM" id="SSF52047">
    <property type="entry name" value="RNI-like"/>
    <property type="match status" value="1"/>
</dbReference>
<dbReference type="AlphaFoldDB" id="A0A075B4U1"/>
<name>A0A075B4U1_ROZAC</name>
<proteinExistence type="predicted"/>
<dbReference type="InterPro" id="IPR032675">
    <property type="entry name" value="LRR_dom_sf"/>
</dbReference>
<dbReference type="Gene3D" id="3.80.10.10">
    <property type="entry name" value="Ribonuclease Inhibitor"/>
    <property type="match status" value="1"/>
</dbReference>
<dbReference type="EMBL" id="KE560511">
    <property type="protein sequence ID" value="EPZ36621.1"/>
    <property type="molecule type" value="Genomic_DNA"/>
</dbReference>
<dbReference type="HOGENOM" id="CLU_582845_0_0_1"/>
<gene>
    <name evidence="1" type="ORF">O9G_006070</name>
</gene>
<accession>A0A075B4U1</accession>
<evidence type="ECO:0000313" key="2">
    <source>
        <dbReference type="Proteomes" id="UP000030755"/>
    </source>
</evidence>
<evidence type="ECO:0000313" key="1">
    <source>
        <dbReference type="EMBL" id="EPZ36621.1"/>
    </source>
</evidence>
<evidence type="ECO:0008006" key="3">
    <source>
        <dbReference type="Google" id="ProtNLM"/>
    </source>
</evidence>
<dbReference type="Proteomes" id="UP000030755">
    <property type="component" value="Unassembled WGS sequence"/>
</dbReference>
<sequence length="469" mass="54118">MFCHEDVNVNFRLLRKELIDRLKGISDILQYKDFLAKEDGILLQKETKEFLKRILQVLITKTKASKVLLKRRPCTITRFYEFGVMQTRNRIINPTVECLRYLDGRIDYEMVLIDFTDEHSLNRLEGLIDSVKPKNSIVRFNFVPKEGPFHCDALNLMDLPKRARISLIEYLSNHYQDIEYFSAQNVDGIDKIIALLKNLKYLKVLNSRVENVEILCSSFMGMNNLEYIKLKGLDREAGIDLNCLQSRKLRRLSIDWCASNKLKKFNLNTLTMGCSYTFPDERVLPTKSTTLMSVKNEILPLVNVPNSFKISSSFVHSMKFIDSIVQFENFQFPYIIKYSFENCTFENPELLNGDPKLISFSRQSLASALKVVRRFTNSLIMIKFNQIKISDNEDIYSFSVSNWPSLSKLKIRNSNFSDSHCSLLASSIAKMPSLKVLDLSGNPNVTFNCKNALDSVLLHSNRTLSLIIN</sequence>
<keyword evidence="2" id="KW-1185">Reference proteome</keyword>
<organism evidence="1 2">
    <name type="scientific">Rozella allomycis (strain CSF55)</name>
    <dbReference type="NCBI Taxonomy" id="988480"/>
    <lineage>
        <taxon>Eukaryota</taxon>
        <taxon>Fungi</taxon>
        <taxon>Fungi incertae sedis</taxon>
        <taxon>Cryptomycota</taxon>
        <taxon>Cryptomycota incertae sedis</taxon>
        <taxon>Rozella</taxon>
    </lineage>
</organism>
<reference evidence="1 2" key="1">
    <citation type="journal article" date="2013" name="Curr. Biol.">
        <title>Shared signatures of parasitism and phylogenomics unite Cryptomycota and microsporidia.</title>
        <authorList>
            <person name="James T.Y."/>
            <person name="Pelin A."/>
            <person name="Bonen L."/>
            <person name="Ahrendt S."/>
            <person name="Sain D."/>
            <person name="Corradi N."/>
            <person name="Stajich J.E."/>
        </authorList>
    </citation>
    <scope>NUCLEOTIDE SEQUENCE [LARGE SCALE GENOMIC DNA]</scope>
    <source>
        <strain evidence="1 2">CSF55</strain>
    </source>
</reference>
<protein>
    <recommendedName>
        <fullName evidence="3">RNI-like protein</fullName>
    </recommendedName>
</protein>